<dbReference type="GO" id="GO:0032451">
    <property type="term" value="F:demethylase activity"/>
    <property type="evidence" value="ECO:0007669"/>
    <property type="project" value="InterPro"/>
</dbReference>
<evidence type="ECO:0000313" key="1">
    <source>
        <dbReference type="EMBL" id="KAF5802422.1"/>
    </source>
</evidence>
<comment type="caution">
    <text evidence="1">The sequence shown here is derived from an EMBL/GenBank/DDBJ whole genome shotgun (WGS) entry which is preliminary data.</text>
</comment>
<organism evidence="1 2">
    <name type="scientific">Helianthus annuus</name>
    <name type="common">Common sunflower</name>
    <dbReference type="NCBI Taxonomy" id="4232"/>
    <lineage>
        <taxon>Eukaryota</taxon>
        <taxon>Viridiplantae</taxon>
        <taxon>Streptophyta</taxon>
        <taxon>Embryophyta</taxon>
        <taxon>Tracheophyta</taxon>
        <taxon>Spermatophyta</taxon>
        <taxon>Magnoliopsida</taxon>
        <taxon>eudicotyledons</taxon>
        <taxon>Gunneridae</taxon>
        <taxon>Pentapetalae</taxon>
        <taxon>asterids</taxon>
        <taxon>campanulids</taxon>
        <taxon>Asterales</taxon>
        <taxon>Asteraceae</taxon>
        <taxon>Asteroideae</taxon>
        <taxon>Heliantheae alliance</taxon>
        <taxon>Heliantheae</taxon>
        <taxon>Helianthus</taxon>
    </lineage>
</organism>
<dbReference type="PANTHER" id="PTHR31447">
    <property type="entry name" value="HYDROXYPROLINE-RICH GLYCOPROTEIN FAMILY PROTEIN-RELATED"/>
    <property type="match status" value="1"/>
</dbReference>
<dbReference type="Proteomes" id="UP000215914">
    <property type="component" value="Unassembled WGS sequence"/>
</dbReference>
<proteinExistence type="predicted"/>
<reference evidence="1" key="2">
    <citation type="submission" date="2020-06" db="EMBL/GenBank/DDBJ databases">
        <title>Helianthus annuus Genome sequencing and assembly Release 2.</title>
        <authorList>
            <person name="Gouzy J."/>
            <person name="Langlade N."/>
            <person name="Munos S."/>
        </authorList>
    </citation>
    <scope>NUCLEOTIDE SEQUENCE</scope>
    <source>
        <tissue evidence="1">Leaves</tissue>
    </source>
</reference>
<dbReference type="AlphaFoldDB" id="A0A9K3IT41"/>
<gene>
    <name evidence="1" type="ORF">HanXRQr2_Chr06g0259301</name>
</gene>
<keyword evidence="2" id="KW-1185">Reference proteome</keyword>
<dbReference type="PANTHER" id="PTHR31447:SF5">
    <property type="entry name" value="FE2OG DIOXYGENASE DOMAIN-CONTAINING PROTEIN"/>
    <property type="match status" value="1"/>
</dbReference>
<evidence type="ECO:0000313" key="2">
    <source>
        <dbReference type="Proteomes" id="UP000215914"/>
    </source>
</evidence>
<dbReference type="GO" id="GO:0003729">
    <property type="term" value="F:mRNA binding"/>
    <property type="evidence" value="ECO:0007669"/>
    <property type="project" value="InterPro"/>
</dbReference>
<accession>A0A9K3IT41</accession>
<reference evidence="1" key="1">
    <citation type="journal article" date="2017" name="Nature">
        <title>The sunflower genome provides insights into oil metabolism, flowering and Asterid evolution.</title>
        <authorList>
            <person name="Badouin H."/>
            <person name="Gouzy J."/>
            <person name="Grassa C.J."/>
            <person name="Murat F."/>
            <person name="Staton S.E."/>
            <person name="Cottret L."/>
            <person name="Lelandais-Briere C."/>
            <person name="Owens G.L."/>
            <person name="Carrere S."/>
            <person name="Mayjonade B."/>
            <person name="Legrand L."/>
            <person name="Gill N."/>
            <person name="Kane N.C."/>
            <person name="Bowers J.E."/>
            <person name="Hubner S."/>
            <person name="Bellec A."/>
            <person name="Berard A."/>
            <person name="Berges H."/>
            <person name="Blanchet N."/>
            <person name="Boniface M.C."/>
            <person name="Brunel D."/>
            <person name="Catrice O."/>
            <person name="Chaidir N."/>
            <person name="Claudel C."/>
            <person name="Donnadieu C."/>
            <person name="Faraut T."/>
            <person name="Fievet G."/>
            <person name="Helmstetter N."/>
            <person name="King M."/>
            <person name="Knapp S.J."/>
            <person name="Lai Z."/>
            <person name="Le Paslier M.C."/>
            <person name="Lippi Y."/>
            <person name="Lorenzon L."/>
            <person name="Mandel J.R."/>
            <person name="Marage G."/>
            <person name="Marchand G."/>
            <person name="Marquand E."/>
            <person name="Bret-Mestries E."/>
            <person name="Morien E."/>
            <person name="Nambeesan S."/>
            <person name="Nguyen T."/>
            <person name="Pegot-Espagnet P."/>
            <person name="Pouilly N."/>
            <person name="Raftis F."/>
            <person name="Sallet E."/>
            <person name="Schiex T."/>
            <person name="Thomas J."/>
            <person name="Vandecasteele C."/>
            <person name="Vares D."/>
            <person name="Vear F."/>
            <person name="Vautrin S."/>
            <person name="Crespi M."/>
            <person name="Mangin B."/>
            <person name="Burke J.M."/>
            <person name="Salse J."/>
            <person name="Munos S."/>
            <person name="Vincourt P."/>
            <person name="Rieseberg L.H."/>
            <person name="Langlade N.B."/>
        </authorList>
    </citation>
    <scope>NUCLEOTIDE SEQUENCE</scope>
    <source>
        <tissue evidence="1">Leaves</tissue>
    </source>
</reference>
<protein>
    <submittedName>
        <fullName evidence="1">Uncharacterized protein</fullName>
    </submittedName>
</protein>
<sequence>MEFDDDEEEEPRWIFGMNSRRKEPTPFTNVRKDYICFERVGRKFVNILDGLELHSNVFSPPEQKQIVNFVYELINVFVPVVCQKSLFQSINLKIAISASVVSLS</sequence>
<dbReference type="EMBL" id="MNCJ02000321">
    <property type="protein sequence ID" value="KAF5802422.1"/>
    <property type="molecule type" value="Genomic_DNA"/>
</dbReference>
<dbReference type="InterPro" id="IPR044842">
    <property type="entry name" value="ALKBH9B/ALKBH10B-like"/>
</dbReference>
<dbReference type="Gramene" id="mRNA:HanXRQr2_Chr06g0259301">
    <property type="protein sequence ID" value="CDS:HanXRQr2_Chr06g0259301.1"/>
    <property type="gene ID" value="HanXRQr2_Chr06g0259301"/>
</dbReference>
<name>A0A9K3IT41_HELAN</name>
<dbReference type="GO" id="GO:0006402">
    <property type="term" value="P:mRNA catabolic process"/>
    <property type="evidence" value="ECO:0007669"/>
    <property type="project" value="InterPro"/>
</dbReference>